<comment type="caution">
    <text evidence="3">The sequence shown here is derived from an EMBL/GenBank/DDBJ whole genome shotgun (WGS) entry which is preliminary data.</text>
</comment>
<dbReference type="PANTHER" id="PTHR42760:SF37">
    <property type="entry name" value="CLAVALDEHYDE DEHYDROGENASE"/>
    <property type="match status" value="1"/>
</dbReference>
<dbReference type="RefSeq" id="WP_043082012.1">
    <property type="nucleotide sequence ID" value="NZ_CACVCI010000001.1"/>
</dbReference>
<evidence type="ECO:0000256" key="1">
    <source>
        <dbReference type="ARBA" id="ARBA00006484"/>
    </source>
</evidence>
<dbReference type="FunFam" id="3.40.50.720:FF:000084">
    <property type="entry name" value="Short-chain dehydrogenase reductase"/>
    <property type="match status" value="1"/>
</dbReference>
<dbReference type="CDD" id="cd05233">
    <property type="entry name" value="SDR_c"/>
    <property type="match status" value="1"/>
</dbReference>
<evidence type="ECO:0000256" key="2">
    <source>
        <dbReference type="ARBA" id="ARBA00023002"/>
    </source>
</evidence>
<organism evidence="3 4">
    <name type="scientific">Pluralibacter gergoviae</name>
    <name type="common">Enterobacter gergoviae</name>
    <dbReference type="NCBI Taxonomy" id="61647"/>
    <lineage>
        <taxon>Bacteria</taxon>
        <taxon>Pseudomonadati</taxon>
        <taxon>Pseudomonadota</taxon>
        <taxon>Gammaproteobacteria</taxon>
        <taxon>Enterobacterales</taxon>
        <taxon>Enterobacteriaceae</taxon>
        <taxon>Pluralibacter</taxon>
    </lineage>
</organism>
<dbReference type="InterPro" id="IPR002347">
    <property type="entry name" value="SDR_fam"/>
</dbReference>
<keyword evidence="2" id="KW-0560">Oxidoreductase</keyword>
<dbReference type="Proteomes" id="UP000036196">
    <property type="component" value="Unassembled WGS sequence"/>
</dbReference>
<dbReference type="PRINTS" id="PR00081">
    <property type="entry name" value="GDHRDH"/>
</dbReference>
<accession>A0A089PHT4</accession>
<comment type="similarity">
    <text evidence="1">Belongs to the short-chain dehydrogenases/reductases (SDR) family.</text>
</comment>
<protein>
    <submittedName>
        <fullName evidence="3">Uncharacterized protein</fullName>
    </submittedName>
</protein>
<dbReference type="AlphaFoldDB" id="A0A089PHT4"/>
<dbReference type="PATRIC" id="fig|61647.15.peg.2397"/>
<dbReference type="STRING" id="61647.LG71_07880"/>
<keyword evidence="4" id="KW-1185">Reference proteome</keyword>
<gene>
    <name evidence="3" type="ORF">ABW06_19255</name>
</gene>
<dbReference type="SUPFAM" id="SSF51735">
    <property type="entry name" value="NAD(P)-binding Rossmann-fold domains"/>
    <property type="match status" value="1"/>
</dbReference>
<dbReference type="eggNOG" id="COG1028">
    <property type="taxonomic scope" value="Bacteria"/>
</dbReference>
<dbReference type="Pfam" id="PF13561">
    <property type="entry name" value="adh_short_C2"/>
    <property type="match status" value="1"/>
</dbReference>
<dbReference type="PRINTS" id="PR00080">
    <property type="entry name" value="SDRFAMILY"/>
</dbReference>
<sequence>MGSLTGKISVITGAGSGVGRETAILFARAGATVILVGRGREHLEETQAKLAGYGNRSEIFTVDMQDSAQIVALFAALENTFGRIDILVNNAGIIDNFKTVDNTSDELWDAVIDTNLKGPFVASREAIKLFNKYDIAGNIINISSIGGISGTWGGAAYISSKHGLIGLTRNIAATHGAYGKIRANAIAPGGIDTSIRGKVNDPDPLGMKAVMANANLPTAQPEQIAEVALFLASEASNAINGEVIVADQGWSAR</sequence>
<evidence type="ECO:0000313" key="3">
    <source>
        <dbReference type="EMBL" id="KMK11929.1"/>
    </source>
</evidence>
<dbReference type="Gene3D" id="3.40.50.720">
    <property type="entry name" value="NAD(P)-binding Rossmann-like Domain"/>
    <property type="match status" value="1"/>
</dbReference>
<dbReference type="PANTHER" id="PTHR42760">
    <property type="entry name" value="SHORT-CHAIN DEHYDROGENASES/REDUCTASES FAMILY MEMBER"/>
    <property type="match status" value="1"/>
</dbReference>
<reference evidence="3 4" key="1">
    <citation type="submission" date="2015-05" db="EMBL/GenBank/DDBJ databases">
        <title>Genome sequences of Pluralibacter gergoviae.</title>
        <authorList>
            <person name="Greninger A.L."/>
            <person name="Miller S."/>
        </authorList>
    </citation>
    <scope>NUCLEOTIDE SEQUENCE [LARGE SCALE GENOMIC DNA]</scope>
    <source>
        <strain evidence="3 4">JS81F13</strain>
    </source>
</reference>
<dbReference type="EMBL" id="LDZF01000023">
    <property type="protein sequence ID" value="KMK11929.1"/>
    <property type="molecule type" value="Genomic_DNA"/>
</dbReference>
<dbReference type="InterPro" id="IPR036291">
    <property type="entry name" value="NAD(P)-bd_dom_sf"/>
</dbReference>
<name>A0A089PHT4_PLUGE</name>
<dbReference type="GO" id="GO:0016616">
    <property type="term" value="F:oxidoreductase activity, acting on the CH-OH group of donors, NAD or NADP as acceptor"/>
    <property type="evidence" value="ECO:0007669"/>
    <property type="project" value="TreeGrafter"/>
</dbReference>
<proteinExistence type="inferred from homology"/>
<evidence type="ECO:0000313" key="4">
    <source>
        <dbReference type="Proteomes" id="UP000036196"/>
    </source>
</evidence>